<dbReference type="InterPro" id="IPR050796">
    <property type="entry name" value="SCF_F-box_component"/>
</dbReference>
<dbReference type="Pfam" id="PF00646">
    <property type="entry name" value="F-box"/>
    <property type="match status" value="1"/>
</dbReference>
<dbReference type="Proteomes" id="UP001630127">
    <property type="component" value="Unassembled WGS sequence"/>
</dbReference>
<evidence type="ECO:0000313" key="3">
    <source>
        <dbReference type="EMBL" id="KAL3506829.1"/>
    </source>
</evidence>
<organism evidence="3 4">
    <name type="scientific">Cinchona calisaya</name>
    <dbReference type="NCBI Taxonomy" id="153742"/>
    <lineage>
        <taxon>Eukaryota</taxon>
        <taxon>Viridiplantae</taxon>
        <taxon>Streptophyta</taxon>
        <taxon>Embryophyta</taxon>
        <taxon>Tracheophyta</taxon>
        <taxon>Spermatophyta</taxon>
        <taxon>Magnoliopsida</taxon>
        <taxon>eudicotyledons</taxon>
        <taxon>Gunneridae</taxon>
        <taxon>Pentapetalae</taxon>
        <taxon>asterids</taxon>
        <taxon>lamiids</taxon>
        <taxon>Gentianales</taxon>
        <taxon>Rubiaceae</taxon>
        <taxon>Cinchonoideae</taxon>
        <taxon>Cinchoneae</taxon>
        <taxon>Cinchona</taxon>
    </lineage>
</organism>
<feature type="domain" description="F-box associated beta-propeller type 1" evidence="2">
    <location>
        <begin position="69"/>
        <end position="298"/>
    </location>
</feature>
<evidence type="ECO:0008006" key="5">
    <source>
        <dbReference type="Google" id="ProtNLM"/>
    </source>
</evidence>
<dbReference type="InterPro" id="IPR036047">
    <property type="entry name" value="F-box-like_dom_sf"/>
</dbReference>
<sequence>MILQNLPFKYLIRFQCVSKSWKALFSDPLFMKARNRRQIIVTSFEPSVDTLDIEASEVPRLVEVKFPRTDDMFQVLGSCDGVLLSILDGLSLLLWNPGTRIFHKLPGIGSRDDTYVFYGFGYDESSDDYKVVRGNCYTDYLYDDDGNVDYSRRGKKREVHVYSRRSNSWKIVENCPYDEVLQVNGAYVDGFLYWLVYKKKGQELYKRIGSFDLAEQKFKVLPQPKFNGHILHLGDLEGFLCVVCNHYDSSPGGWTIWVMKEYGIRESWTKLIKIPIFVRTPFVIPLCIRKDQELVMQISDRKIVKYNPKKKEVQGSCCKEI</sequence>
<proteinExistence type="predicted"/>
<comment type="caution">
    <text evidence="3">The sequence shown here is derived from an EMBL/GenBank/DDBJ whole genome shotgun (WGS) entry which is preliminary data.</text>
</comment>
<dbReference type="EMBL" id="JBJUIK010000013">
    <property type="protein sequence ID" value="KAL3506829.1"/>
    <property type="molecule type" value="Genomic_DNA"/>
</dbReference>
<evidence type="ECO:0000259" key="2">
    <source>
        <dbReference type="Pfam" id="PF07734"/>
    </source>
</evidence>
<protein>
    <recommendedName>
        <fullName evidence="5">F-box domain-containing protein</fullName>
    </recommendedName>
</protein>
<gene>
    <name evidence="3" type="ORF">ACH5RR_032211</name>
</gene>
<reference evidence="3 4" key="1">
    <citation type="submission" date="2024-11" db="EMBL/GenBank/DDBJ databases">
        <title>A near-complete genome assembly of Cinchona calisaya.</title>
        <authorList>
            <person name="Lian D.C."/>
            <person name="Zhao X.W."/>
            <person name="Wei L."/>
        </authorList>
    </citation>
    <scope>NUCLEOTIDE SEQUENCE [LARGE SCALE GENOMIC DNA]</scope>
    <source>
        <tissue evidence="3">Nenye</tissue>
    </source>
</reference>
<name>A0ABD2YLJ3_9GENT</name>
<dbReference type="InterPro" id="IPR017451">
    <property type="entry name" value="F-box-assoc_interact_dom"/>
</dbReference>
<dbReference type="InterPro" id="IPR006527">
    <property type="entry name" value="F-box-assoc_dom_typ1"/>
</dbReference>
<dbReference type="PANTHER" id="PTHR31672">
    <property type="entry name" value="BNACNNG10540D PROTEIN"/>
    <property type="match status" value="1"/>
</dbReference>
<dbReference type="InterPro" id="IPR001810">
    <property type="entry name" value="F-box_dom"/>
</dbReference>
<accession>A0ABD2YLJ3</accession>
<keyword evidence="4" id="KW-1185">Reference proteome</keyword>
<evidence type="ECO:0000313" key="4">
    <source>
        <dbReference type="Proteomes" id="UP001630127"/>
    </source>
</evidence>
<dbReference type="NCBIfam" id="TIGR01640">
    <property type="entry name" value="F_box_assoc_1"/>
    <property type="match status" value="1"/>
</dbReference>
<dbReference type="AlphaFoldDB" id="A0ABD2YLJ3"/>
<dbReference type="PANTHER" id="PTHR31672:SF13">
    <property type="entry name" value="F-BOX PROTEIN CPR30-LIKE"/>
    <property type="match status" value="1"/>
</dbReference>
<dbReference type="SUPFAM" id="SSF81383">
    <property type="entry name" value="F-box domain"/>
    <property type="match status" value="1"/>
</dbReference>
<dbReference type="Pfam" id="PF07734">
    <property type="entry name" value="FBA_1"/>
    <property type="match status" value="1"/>
</dbReference>
<feature type="domain" description="F-box" evidence="1">
    <location>
        <begin position="1"/>
        <end position="30"/>
    </location>
</feature>
<evidence type="ECO:0000259" key="1">
    <source>
        <dbReference type="Pfam" id="PF00646"/>
    </source>
</evidence>